<dbReference type="Proteomes" id="UP000658514">
    <property type="component" value="Unassembled WGS sequence"/>
</dbReference>
<dbReference type="Gene3D" id="1.10.196.30">
    <property type="match status" value="1"/>
</dbReference>
<feature type="domain" description="CRISPR system ring nuclease SSO1393-like" evidence="1">
    <location>
        <begin position="76"/>
        <end position="212"/>
    </location>
</feature>
<name>A0ABR8A4I4_9CYAN</name>
<dbReference type="NCBIfam" id="TIGR02619">
    <property type="entry name" value="putative CRISPR-associated protein, APE2256 family"/>
    <property type="match status" value="1"/>
</dbReference>
<dbReference type="CDD" id="cd09742">
    <property type="entry name" value="Csm6_III-A"/>
    <property type="match status" value="1"/>
</dbReference>
<dbReference type="EMBL" id="JACJQH010000006">
    <property type="protein sequence ID" value="MBD2194838.1"/>
    <property type="molecule type" value="Genomic_DNA"/>
</dbReference>
<dbReference type="Pfam" id="PF09651">
    <property type="entry name" value="Cas_APE2256"/>
    <property type="match status" value="1"/>
</dbReference>
<evidence type="ECO:0000313" key="3">
    <source>
        <dbReference type="Proteomes" id="UP000658514"/>
    </source>
</evidence>
<keyword evidence="3" id="KW-1185">Reference proteome</keyword>
<protein>
    <submittedName>
        <fullName evidence="2">CRISPR-associated protein</fullName>
    </submittedName>
</protein>
<evidence type="ECO:0000259" key="1">
    <source>
        <dbReference type="Pfam" id="PF09651"/>
    </source>
</evidence>
<sequence>MPSLVISTVGTSLLTNEIDERKDPKTWILDLNKTANWNQEKIEKSSDYSHVFSKIIRPLRSRVENKLNNNNILEIREMSAELNGIYGLYDEQLSKGNQDIHYLIATDTAQGQATAEIVQNFLRAKGININIFTPKGFSTDNNESFNNGIDELLNWIEDTIPGYQDSGYEIYFNLVGGFKAIQGFANTIGMFYADKIIYIFEGSNEIITIPRLPIKIDTSIIKPIQFALMAEGAWINISELQGIPETLIFAVDKKAILTSWGRLIWNRSKEYFLSEDLLSFPKIKYETSFEKDYKKITDKKERLKLQETIAKVSYLLVKYNGDMAPLKGDGGVQLETYTNTVIDHFRVTLSLRVSCKIVGSNLSLRYYGTHAHVERSEGIKSR</sequence>
<dbReference type="RefSeq" id="WP_190538781.1">
    <property type="nucleotide sequence ID" value="NZ_CAWPNO010000095.1"/>
</dbReference>
<accession>A0ABR8A4I4</accession>
<proteinExistence type="predicted"/>
<evidence type="ECO:0000313" key="2">
    <source>
        <dbReference type="EMBL" id="MBD2194838.1"/>
    </source>
</evidence>
<dbReference type="Gene3D" id="3.40.50.10770">
    <property type="entry name" value="Hypothetical protein VC1899 like domain (Restriction endonuclease-like)"/>
    <property type="match status" value="1"/>
</dbReference>
<reference evidence="2 3" key="1">
    <citation type="journal article" date="2020" name="ISME J.">
        <title>Comparative genomics reveals insights into cyanobacterial evolution and habitat adaptation.</title>
        <authorList>
            <person name="Chen M.Y."/>
            <person name="Teng W.K."/>
            <person name="Zhao L."/>
            <person name="Hu C.X."/>
            <person name="Zhou Y.K."/>
            <person name="Han B.P."/>
            <person name="Song L.R."/>
            <person name="Shu W.S."/>
        </authorList>
    </citation>
    <scope>NUCLEOTIDE SEQUENCE [LARGE SCALE GENOMIC DNA]</scope>
    <source>
        <strain evidence="2 3">FACHB-288</strain>
    </source>
</reference>
<dbReference type="InterPro" id="IPR013442">
    <property type="entry name" value="SSO1393-like"/>
</dbReference>
<gene>
    <name evidence="2" type="ORF">H6G24_04925</name>
</gene>
<comment type="caution">
    <text evidence="2">The sequence shown here is derived from an EMBL/GenBank/DDBJ whole genome shotgun (WGS) entry which is preliminary data.</text>
</comment>
<organism evidence="2 3">
    <name type="scientific">Calothrix parietina FACHB-288</name>
    <dbReference type="NCBI Taxonomy" id="2692896"/>
    <lineage>
        <taxon>Bacteria</taxon>
        <taxon>Bacillati</taxon>
        <taxon>Cyanobacteriota</taxon>
        <taxon>Cyanophyceae</taxon>
        <taxon>Nostocales</taxon>
        <taxon>Calotrichaceae</taxon>
        <taxon>Calothrix</taxon>
    </lineage>
</organism>